<comment type="subcellular location">
    <subcellularLocation>
        <location evidence="1 2">Nucleus</location>
    </subcellularLocation>
</comment>
<dbReference type="GO" id="GO:0003677">
    <property type="term" value="F:DNA binding"/>
    <property type="evidence" value="ECO:0007669"/>
    <property type="project" value="UniProtKB-UniRule"/>
</dbReference>
<name>A0A9N9Q8G4_9CUCU</name>
<dbReference type="Pfam" id="PF05225">
    <property type="entry name" value="HTH_psq"/>
    <property type="match status" value="1"/>
</dbReference>
<keyword evidence="7" id="KW-1185">Reference proteome</keyword>
<feature type="DNA-binding region" description="H-T-H motif" evidence="2">
    <location>
        <begin position="386"/>
        <end position="406"/>
    </location>
</feature>
<evidence type="ECO:0000256" key="3">
    <source>
        <dbReference type="SAM" id="MobiDB-lite"/>
    </source>
</evidence>
<gene>
    <name evidence="6" type="ORF">CEUTPL_LOCUS711</name>
</gene>
<keyword evidence="4" id="KW-0472">Membrane</keyword>
<dbReference type="Proteomes" id="UP001152799">
    <property type="component" value="Chromosome 1"/>
</dbReference>
<evidence type="ECO:0000256" key="2">
    <source>
        <dbReference type="PROSITE-ProRule" id="PRU00320"/>
    </source>
</evidence>
<dbReference type="Pfam" id="PF03530">
    <property type="entry name" value="SK_channel"/>
    <property type="match status" value="1"/>
</dbReference>
<dbReference type="GO" id="GO:0016286">
    <property type="term" value="F:small conductance calcium-activated potassium channel activity"/>
    <property type="evidence" value="ECO:0007669"/>
    <property type="project" value="InterPro"/>
</dbReference>
<accession>A0A9N9Q8G4</accession>
<dbReference type="AlphaFoldDB" id="A0A9N9Q8G4"/>
<evidence type="ECO:0000313" key="7">
    <source>
        <dbReference type="Proteomes" id="UP001152799"/>
    </source>
</evidence>
<reference evidence="6" key="1">
    <citation type="submission" date="2022-01" db="EMBL/GenBank/DDBJ databases">
        <authorList>
            <person name="King R."/>
        </authorList>
    </citation>
    <scope>NUCLEOTIDE SEQUENCE</scope>
</reference>
<dbReference type="EMBL" id="OU892277">
    <property type="protein sequence ID" value="CAG9759975.1"/>
    <property type="molecule type" value="Genomic_DNA"/>
</dbReference>
<dbReference type="Gene3D" id="1.10.10.60">
    <property type="entry name" value="Homeodomain-like"/>
    <property type="match status" value="1"/>
</dbReference>
<protein>
    <recommendedName>
        <fullName evidence="5">HTH psq-type domain-containing protein</fullName>
    </recommendedName>
</protein>
<keyword evidence="2" id="KW-0238">DNA-binding</keyword>
<keyword evidence="2" id="KW-0539">Nucleus</keyword>
<keyword evidence="4" id="KW-1133">Transmembrane helix</keyword>
<evidence type="ECO:0000313" key="6">
    <source>
        <dbReference type="EMBL" id="CAG9759975.1"/>
    </source>
</evidence>
<dbReference type="OrthoDB" id="73653at2759"/>
<feature type="transmembrane region" description="Helical" evidence="4">
    <location>
        <begin position="150"/>
        <end position="167"/>
    </location>
</feature>
<dbReference type="PROSITE" id="PS50960">
    <property type="entry name" value="HTH_PSQ"/>
    <property type="match status" value="1"/>
</dbReference>
<dbReference type="PRINTS" id="PR01451">
    <property type="entry name" value="SKCHANNEL"/>
</dbReference>
<proteinExistence type="predicted"/>
<dbReference type="GO" id="GO:0016020">
    <property type="term" value="C:membrane"/>
    <property type="evidence" value="ECO:0007669"/>
    <property type="project" value="InterPro"/>
</dbReference>
<dbReference type="InterPro" id="IPR007889">
    <property type="entry name" value="HTH_Psq"/>
</dbReference>
<evidence type="ECO:0000256" key="4">
    <source>
        <dbReference type="SAM" id="Phobius"/>
    </source>
</evidence>
<evidence type="ECO:0000259" key="5">
    <source>
        <dbReference type="PROSITE" id="PS50960"/>
    </source>
</evidence>
<dbReference type="PANTHER" id="PTHR10153">
    <property type="entry name" value="SMALL CONDUCTANCE CALCIUM-ACTIVATED POTASSIUM CHANNEL"/>
    <property type="match status" value="1"/>
</dbReference>
<feature type="region of interest" description="Disordered" evidence="3">
    <location>
        <begin position="73"/>
        <end position="92"/>
    </location>
</feature>
<dbReference type="SUPFAM" id="SSF46689">
    <property type="entry name" value="Homeodomain-like"/>
    <property type="match status" value="1"/>
</dbReference>
<keyword evidence="4" id="KW-0812">Transmembrane</keyword>
<dbReference type="InterPro" id="IPR015449">
    <property type="entry name" value="K_chnl_Ca-activ_SK"/>
</dbReference>
<sequence length="426" mass="47921">MNPNNIAVHSGKNIEPTTLFLQRCKIASRNPLAEKSQKPAKDQRNFKLNSKYGLHKITQNRLLRKPVSTLSIPGAVKNSSRDSTGGGGKMQQDEGAGVALVGHVDYPRFMEDRTIGTGYKGPSSGSLKHKPNVGYRLGRRKALFEKRKRISDYALVMGMFGIIVMVMENELSSAGVYRKDEFYSIALKTLISVSTVILLGLIVAYHALEVQLFMIDNCADDWRIAMTWQRISQISMELVICAVHPIPGHYRFVWTTKLANKQNGGIGSKCVPYDVPLSLPMFLRLYLICRVMLLHSKLFTDASSRSIGALNRINFNTRFVLKTLMTICPGTVLLVFMVSLWIIASWTLRQCERLTMSKERNRGLRGKWSEDNMQNAIASVENGMSKNLASKIFNVPRGTLRDYLRKNETSKCGLGRKPVLTKEQEQ</sequence>
<dbReference type="InterPro" id="IPR009057">
    <property type="entry name" value="Homeodomain-like_sf"/>
</dbReference>
<dbReference type="GO" id="GO:0005634">
    <property type="term" value="C:nucleus"/>
    <property type="evidence" value="ECO:0007669"/>
    <property type="project" value="UniProtKB-SubCell"/>
</dbReference>
<organism evidence="6 7">
    <name type="scientific">Ceutorhynchus assimilis</name>
    <name type="common">cabbage seed weevil</name>
    <dbReference type="NCBI Taxonomy" id="467358"/>
    <lineage>
        <taxon>Eukaryota</taxon>
        <taxon>Metazoa</taxon>
        <taxon>Ecdysozoa</taxon>
        <taxon>Arthropoda</taxon>
        <taxon>Hexapoda</taxon>
        <taxon>Insecta</taxon>
        <taxon>Pterygota</taxon>
        <taxon>Neoptera</taxon>
        <taxon>Endopterygota</taxon>
        <taxon>Coleoptera</taxon>
        <taxon>Polyphaga</taxon>
        <taxon>Cucujiformia</taxon>
        <taxon>Curculionidae</taxon>
        <taxon>Ceutorhynchinae</taxon>
        <taxon>Ceutorhynchus</taxon>
    </lineage>
</organism>
<feature type="domain" description="HTH psq-type" evidence="5">
    <location>
        <begin position="359"/>
        <end position="410"/>
    </location>
</feature>
<evidence type="ECO:0000256" key="1">
    <source>
        <dbReference type="ARBA" id="ARBA00004123"/>
    </source>
</evidence>
<feature type="transmembrane region" description="Helical" evidence="4">
    <location>
        <begin position="182"/>
        <end position="205"/>
    </location>
</feature>
<feature type="transmembrane region" description="Helical" evidence="4">
    <location>
        <begin position="319"/>
        <end position="348"/>
    </location>
</feature>